<gene>
    <name evidence="1" type="ordered locus">Caka_2491</name>
</gene>
<dbReference type="KEGG" id="caa:Caka_2491"/>
<dbReference type="Gene3D" id="3.30.540.10">
    <property type="entry name" value="Fructose-1,6-Bisphosphatase, subunit A, domain 1"/>
    <property type="match status" value="1"/>
</dbReference>
<dbReference type="eggNOG" id="COG0483">
    <property type="taxonomic scope" value="Bacteria"/>
</dbReference>
<evidence type="ECO:0000313" key="2">
    <source>
        <dbReference type="Proteomes" id="UP000000925"/>
    </source>
</evidence>
<reference evidence="1 2" key="1">
    <citation type="journal article" date="2010" name="Stand. Genomic Sci.">
        <title>Complete genome sequence of Coraliomargarita akajimensis type strain (04OKA010-24).</title>
        <authorList>
            <person name="Mavromatis K."/>
            <person name="Abt B."/>
            <person name="Brambilla E."/>
            <person name="Lapidus A."/>
            <person name="Copeland A."/>
            <person name="Deshpande S."/>
            <person name="Nolan M."/>
            <person name="Lucas S."/>
            <person name="Tice H."/>
            <person name="Cheng J.F."/>
            <person name="Han C."/>
            <person name="Detter J.C."/>
            <person name="Woyke T."/>
            <person name="Goodwin L."/>
            <person name="Pitluck S."/>
            <person name="Held B."/>
            <person name="Brettin T."/>
            <person name="Tapia R."/>
            <person name="Ivanova N."/>
            <person name="Mikhailova N."/>
            <person name="Pati A."/>
            <person name="Liolios K."/>
            <person name="Chen A."/>
            <person name="Palaniappan K."/>
            <person name="Land M."/>
            <person name="Hauser L."/>
            <person name="Chang Y.J."/>
            <person name="Jeffries C.D."/>
            <person name="Rohde M."/>
            <person name="Goker M."/>
            <person name="Bristow J."/>
            <person name="Eisen J.A."/>
            <person name="Markowitz V."/>
            <person name="Hugenholtz P."/>
            <person name="Klenk H.P."/>
            <person name="Kyrpides N.C."/>
        </authorList>
    </citation>
    <scope>NUCLEOTIDE SEQUENCE [LARGE SCALE GENOMIC DNA]</scope>
    <source>
        <strain evidence="2">DSM 45221 / IAM 15411 / JCM 23193 / KCTC 12865</strain>
    </source>
</reference>
<evidence type="ECO:0000313" key="1">
    <source>
        <dbReference type="EMBL" id="ADE55507.1"/>
    </source>
</evidence>
<dbReference type="Proteomes" id="UP000000925">
    <property type="component" value="Chromosome"/>
</dbReference>
<dbReference type="EMBL" id="CP001998">
    <property type="protein sequence ID" value="ADE55507.1"/>
    <property type="molecule type" value="Genomic_DNA"/>
</dbReference>
<proteinExistence type="predicted"/>
<protein>
    <recommendedName>
        <fullName evidence="3">Inositol monophosphatase</fullName>
    </recommendedName>
</protein>
<dbReference type="SUPFAM" id="SSF56655">
    <property type="entry name" value="Carbohydrate phosphatase"/>
    <property type="match status" value="1"/>
</dbReference>
<keyword evidence="2" id="KW-1185">Reference proteome</keyword>
<dbReference type="RefSeq" id="WP_013044229.1">
    <property type="nucleotide sequence ID" value="NC_014008.1"/>
</dbReference>
<dbReference type="OrthoDB" id="181051at2"/>
<dbReference type="HOGENOM" id="CLU_072810_0_0_0"/>
<evidence type="ECO:0008006" key="3">
    <source>
        <dbReference type="Google" id="ProtNLM"/>
    </source>
</evidence>
<organism evidence="1 2">
    <name type="scientific">Coraliomargarita akajimensis (strain DSM 45221 / IAM 15411 / JCM 23193 / KCTC 12865 / 04OKA010-24)</name>
    <dbReference type="NCBI Taxonomy" id="583355"/>
    <lineage>
        <taxon>Bacteria</taxon>
        <taxon>Pseudomonadati</taxon>
        <taxon>Verrucomicrobiota</taxon>
        <taxon>Opitutia</taxon>
        <taxon>Puniceicoccales</taxon>
        <taxon>Coraliomargaritaceae</taxon>
        <taxon>Coraliomargarita</taxon>
    </lineage>
</organism>
<sequence length="338" mass="37924">MNLLSANLNESLRLKLCDLQKHMLRAILEARNEHSTDQLASISEQTAADVIYAIDTIADQALHQWFSTNWPHEHPVQIIMEGIEDDEVCTYPSGTPVKDTVLKCIIDPIDGTREIMYDKRSAWILTGLAPQRFESNSLQDIQIAAMTEIPTSRQWRADQISASRGEGLQCQALDVRNDYTATTTILHPSDATDVRHAFGTIIRFFPPGAEWLSRLEESFWKRLYSEDSQGTPLIFNDHYISTGGQFYEILSGHDRFIADLRPLAFASLSIEQNLCCHPYDVACALLLEEAGCVIEAPNGEPLDCPLDTTTNISWVAYANRHLACKLRPALQDSLADMS</sequence>
<dbReference type="STRING" id="583355.Caka_2491"/>
<dbReference type="AlphaFoldDB" id="D5ENN1"/>
<dbReference type="Gene3D" id="3.40.190.80">
    <property type="match status" value="1"/>
</dbReference>
<name>D5ENN1_CORAD</name>
<accession>D5ENN1</accession>